<evidence type="ECO:0000313" key="5">
    <source>
        <dbReference type="EMBL" id="MCL1138438.1"/>
    </source>
</evidence>
<dbReference type="PROSITE" id="PS01137">
    <property type="entry name" value="TATD_1"/>
    <property type="match status" value="1"/>
</dbReference>
<comment type="caution">
    <text evidence="5">The sequence shown here is derived from an EMBL/GenBank/DDBJ whole genome shotgun (WGS) entry which is preliminary data.</text>
</comment>
<feature type="binding site" evidence="4">
    <location>
        <position position="155"/>
    </location>
    <ligand>
        <name>a divalent metal cation</name>
        <dbReference type="ChEBI" id="CHEBI:60240"/>
        <label>2</label>
    </ligand>
</feature>
<dbReference type="GO" id="GO:0005829">
    <property type="term" value="C:cytosol"/>
    <property type="evidence" value="ECO:0007669"/>
    <property type="project" value="TreeGrafter"/>
</dbReference>
<dbReference type="InterPro" id="IPR032466">
    <property type="entry name" value="Metal_Hydrolase"/>
</dbReference>
<dbReference type="PANTHER" id="PTHR46124:SF3">
    <property type="entry name" value="HYDROLASE"/>
    <property type="match status" value="1"/>
</dbReference>
<gene>
    <name evidence="5" type="ORF">L2740_07785</name>
</gene>
<keyword evidence="6" id="KW-1185">Reference proteome</keyword>
<dbReference type="SUPFAM" id="SSF51556">
    <property type="entry name" value="Metallo-dependent hydrolases"/>
    <property type="match status" value="1"/>
</dbReference>
<comment type="similarity">
    <text evidence="1">Belongs to the metallo-dependent hydrolases superfamily. TatD-type hydrolase family.</text>
</comment>
<dbReference type="Pfam" id="PF01026">
    <property type="entry name" value="TatD_DNase"/>
    <property type="match status" value="1"/>
</dbReference>
<keyword evidence="2 4" id="KW-0479">Metal-binding</keyword>
<keyword evidence="3 5" id="KW-0378">Hydrolase</keyword>
<sequence>MIDSHAHLDFPEFDIDRAELFAQMRLAGINNVVLPGVSALHWRNQLKVAEQYQCLYALGIHPWYCGHAADIDSGLKSLRTLLLTYKDNSQLVAIGECGLDKLHKSDFDTQLKVFTAQIELAAEFELPLIIHAVKAHEEVIKLLKILKPSKKGVIHGFYGGPELASQYVNLGYKVGVGGLLLNDNAPKLQQTVAQLPLDSFVLETDSPAMTPKNSQNRRNTPLILPDILQKMADLQKKSAVLISEQMFSNVTQLFDL</sequence>
<dbReference type="InterPro" id="IPR018228">
    <property type="entry name" value="DNase_TatD-rel_CS"/>
</dbReference>
<dbReference type="EMBL" id="JAKILB010000004">
    <property type="protein sequence ID" value="MCL1138438.1"/>
    <property type="molecule type" value="Genomic_DNA"/>
</dbReference>
<evidence type="ECO:0000256" key="4">
    <source>
        <dbReference type="PIRSR" id="PIRSR005902-1"/>
    </source>
</evidence>
<feature type="binding site" evidence="4">
    <location>
        <position position="5"/>
    </location>
    <ligand>
        <name>a divalent metal cation</name>
        <dbReference type="ChEBI" id="CHEBI:60240"/>
        <label>1</label>
    </ligand>
</feature>
<name>A0A9X2CCT6_9GAMM</name>
<dbReference type="GO" id="GO:0046872">
    <property type="term" value="F:metal ion binding"/>
    <property type="evidence" value="ECO:0007669"/>
    <property type="project" value="UniProtKB-KW"/>
</dbReference>
<dbReference type="PIRSF" id="PIRSF005902">
    <property type="entry name" value="DNase_TatD"/>
    <property type="match status" value="1"/>
</dbReference>
<reference evidence="5" key="1">
    <citation type="submission" date="2022-01" db="EMBL/GenBank/DDBJ databases">
        <title>Whole genome-based taxonomy of the Shewanellaceae.</title>
        <authorList>
            <person name="Martin-Rodriguez A.J."/>
        </authorList>
    </citation>
    <scope>NUCLEOTIDE SEQUENCE</scope>
    <source>
        <strain evidence="5">KCTC 23973</strain>
    </source>
</reference>
<evidence type="ECO:0000256" key="2">
    <source>
        <dbReference type="ARBA" id="ARBA00022723"/>
    </source>
</evidence>
<dbReference type="Gene3D" id="3.20.20.140">
    <property type="entry name" value="Metal-dependent hydrolases"/>
    <property type="match status" value="1"/>
</dbReference>
<evidence type="ECO:0000256" key="1">
    <source>
        <dbReference type="ARBA" id="ARBA00009275"/>
    </source>
</evidence>
<organism evidence="5 6">
    <name type="scientific">Shewanella pneumatophori</name>
    <dbReference type="NCBI Taxonomy" id="314092"/>
    <lineage>
        <taxon>Bacteria</taxon>
        <taxon>Pseudomonadati</taxon>
        <taxon>Pseudomonadota</taxon>
        <taxon>Gammaproteobacteria</taxon>
        <taxon>Alteromonadales</taxon>
        <taxon>Shewanellaceae</taxon>
        <taxon>Shewanella</taxon>
    </lineage>
</organism>
<dbReference type="FunFam" id="3.20.20.140:FF:000005">
    <property type="entry name" value="TatD family hydrolase"/>
    <property type="match status" value="1"/>
</dbReference>
<dbReference type="Proteomes" id="UP001139293">
    <property type="component" value="Unassembled WGS sequence"/>
</dbReference>
<feature type="binding site" evidence="4">
    <location>
        <position position="96"/>
    </location>
    <ligand>
        <name>a divalent metal cation</name>
        <dbReference type="ChEBI" id="CHEBI:60240"/>
        <label>1</label>
    </ligand>
</feature>
<feature type="binding site" evidence="4">
    <location>
        <position position="131"/>
    </location>
    <ligand>
        <name>a divalent metal cation</name>
        <dbReference type="ChEBI" id="CHEBI:60240"/>
        <label>2</label>
    </ligand>
</feature>
<evidence type="ECO:0000313" key="6">
    <source>
        <dbReference type="Proteomes" id="UP001139293"/>
    </source>
</evidence>
<feature type="binding site" evidence="4">
    <location>
        <position position="205"/>
    </location>
    <ligand>
        <name>a divalent metal cation</name>
        <dbReference type="ChEBI" id="CHEBI:60240"/>
        <label>1</label>
    </ligand>
</feature>
<dbReference type="RefSeq" id="WP_248949697.1">
    <property type="nucleotide sequence ID" value="NZ_JAKILB010000004.1"/>
</dbReference>
<dbReference type="GO" id="GO:0016788">
    <property type="term" value="F:hydrolase activity, acting on ester bonds"/>
    <property type="evidence" value="ECO:0007669"/>
    <property type="project" value="InterPro"/>
</dbReference>
<dbReference type="PANTHER" id="PTHR46124">
    <property type="entry name" value="D-AMINOACYL-TRNA DEACYLASE"/>
    <property type="match status" value="1"/>
</dbReference>
<proteinExistence type="inferred from homology"/>
<accession>A0A9X2CCT6</accession>
<dbReference type="InterPro" id="IPR001130">
    <property type="entry name" value="TatD-like"/>
</dbReference>
<dbReference type="CDD" id="cd01310">
    <property type="entry name" value="TatD_DNAse"/>
    <property type="match status" value="1"/>
</dbReference>
<evidence type="ECO:0000256" key="3">
    <source>
        <dbReference type="ARBA" id="ARBA00022801"/>
    </source>
</evidence>
<feature type="binding site" evidence="4">
    <location>
        <position position="7"/>
    </location>
    <ligand>
        <name>a divalent metal cation</name>
        <dbReference type="ChEBI" id="CHEBI:60240"/>
        <label>1</label>
    </ligand>
</feature>
<protein>
    <submittedName>
        <fullName evidence="5">TatD family hydrolase</fullName>
    </submittedName>
</protein>
<dbReference type="AlphaFoldDB" id="A0A9X2CCT6"/>